<dbReference type="PROSITE" id="PS51257">
    <property type="entry name" value="PROKAR_LIPOPROTEIN"/>
    <property type="match status" value="1"/>
</dbReference>
<name>A0ABR9KBX7_9ACTN</name>
<feature type="chain" id="PRO_5047170650" description="Lipoprotein" evidence="2">
    <location>
        <begin position="18"/>
        <end position="169"/>
    </location>
</feature>
<keyword evidence="4" id="KW-1185">Reference proteome</keyword>
<dbReference type="Proteomes" id="UP000661607">
    <property type="component" value="Unassembled WGS sequence"/>
</dbReference>
<evidence type="ECO:0000256" key="1">
    <source>
        <dbReference type="SAM" id="MobiDB-lite"/>
    </source>
</evidence>
<evidence type="ECO:0000313" key="4">
    <source>
        <dbReference type="Proteomes" id="UP000661607"/>
    </source>
</evidence>
<feature type="region of interest" description="Disordered" evidence="1">
    <location>
        <begin position="23"/>
        <end position="65"/>
    </location>
</feature>
<evidence type="ECO:0008006" key="5">
    <source>
        <dbReference type="Google" id="ProtNLM"/>
    </source>
</evidence>
<accession>A0ABR9KBX7</accession>
<evidence type="ECO:0000313" key="3">
    <source>
        <dbReference type="EMBL" id="MBE1559509.1"/>
    </source>
</evidence>
<feature type="compositionally biased region" description="Low complexity" evidence="1">
    <location>
        <begin position="39"/>
        <end position="61"/>
    </location>
</feature>
<organism evidence="3 4">
    <name type="scientific">Nonomuraea africana</name>
    <dbReference type="NCBI Taxonomy" id="46171"/>
    <lineage>
        <taxon>Bacteria</taxon>
        <taxon>Bacillati</taxon>
        <taxon>Actinomycetota</taxon>
        <taxon>Actinomycetes</taxon>
        <taxon>Streptosporangiales</taxon>
        <taxon>Streptosporangiaceae</taxon>
        <taxon>Nonomuraea</taxon>
    </lineage>
</organism>
<sequence length="169" mass="17441">MPLPVRFVIAVLISVLAACTGSQSAPRTPVAAPPPIPAAGPTTAAPAVASAAASPEPTAETNGKECADADCEIELRTGDRIRLDEGFGVRQFTVESLDRDEVVITMLGFSGGLSVEGMSVSVTSTCVNGRCRDEGEVSLRPDAPARIDGVRLKLISLAGDRAVIRLTPS</sequence>
<gene>
    <name evidence="3" type="ORF">H4W81_002288</name>
</gene>
<evidence type="ECO:0000256" key="2">
    <source>
        <dbReference type="SAM" id="SignalP"/>
    </source>
</evidence>
<reference evidence="3 4" key="1">
    <citation type="submission" date="2020-10" db="EMBL/GenBank/DDBJ databases">
        <title>Sequencing the genomes of 1000 actinobacteria strains.</title>
        <authorList>
            <person name="Klenk H.-P."/>
        </authorList>
    </citation>
    <scope>NUCLEOTIDE SEQUENCE [LARGE SCALE GENOMIC DNA]</scope>
    <source>
        <strain evidence="3 4">DSM 43748</strain>
    </source>
</reference>
<proteinExistence type="predicted"/>
<dbReference type="RefSeq" id="WP_192774772.1">
    <property type="nucleotide sequence ID" value="NZ_BAAASY010000001.1"/>
</dbReference>
<feature type="signal peptide" evidence="2">
    <location>
        <begin position="1"/>
        <end position="17"/>
    </location>
</feature>
<dbReference type="EMBL" id="JADBEF010000001">
    <property type="protein sequence ID" value="MBE1559509.1"/>
    <property type="molecule type" value="Genomic_DNA"/>
</dbReference>
<comment type="caution">
    <text evidence="3">The sequence shown here is derived from an EMBL/GenBank/DDBJ whole genome shotgun (WGS) entry which is preliminary data.</text>
</comment>
<protein>
    <recommendedName>
        <fullName evidence="5">Lipoprotein</fullName>
    </recommendedName>
</protein>
<keyword evidence="2" id="KW-0732">Signal</keyword>